<keyword evidence="1" id="KW-0472">Membrane</keyword>
<feature type="transmembrane region" description="Helical" evidence="1">
    <location>
        <begin position="6"/>
        <end position="26"/>
    </location>
</feature>
<name>A0A1R0XVA3_9BACL</name>
<sequence>MHPITAIEIIFSVVFVLIIFGVALLLPRKLRKPSLIIVSSITVLLLFSFAIRPYWIDYQVSRKTEQLNHYLEERYPNQEWEISRQVGRQYNPYHLQVRFKNEKGWIYIYSVVNEKKIHQSVWIPPGGKFFEEGKHYESYQLE</sequence>
<dbReference type="RefSeq" id="WP_076120053.1">
    <property type="nucleotide sequence ID" value="NZ_MPTC01000015.1"/>
</dbReference>
<dbReference type="OrthoDB" id="2972540at2"/>
<accession>A0A1R0XVA3</accession>
<dbReference type="AlphaFoldDB" id="A0A1R0XVA3"/>
<evidence type="ECO:0000313" key="2">
    <source>
        <dbReference type="EMBL" id="OMD39068.1"/>
    </source>
</evidence>
<proteinExistence type="predicted"/>
<keyword evidence="1" id="KW-0812">Transmembrane</keyword>
<keyword evidence="1" id="KW-1133">Transmembrane helix</keyword>
<comment type="caution">
    <text evidence="2">The sequence shown here is derived from an EMBL/GenBank/DDBJ whole genome shotgun (WGS) entry which is preliminary data.</text>
</comment>
<dbReference type="EMBL" id="MPTC01000015">
    <property type="protein sequence ID" value="OMD39068.1"/>
    <property type="molecule type" value="Genomic_DNA"/>
</dbReference>
<organism evidence="2 3">
    <name type="scientific">Paenibacillus odorifer</name>
    <dbReference type="NCBI Taxonomy" id="189426"/>
    <lineage>
        <taxon>Bacteria</taxon>
        <taxon>Bacillati</taxon>
        <taxon>Bacillota</taxon>
        <taxon>Bacilli</taxon>
        <taxon>Bacillales</taxon>
        <taxon>Paenibacillaceae</taxon>
        <taxon>Paenibacillus</taxon>
    </lineage>
</organism>
<gene>
    <name evidence="2" type="ORF">BSK52_17575</name>
</gene>
<protein>
    <recommendedName>
        <fullName evidence="4">DUF3139 domain-containing protein</fullName>
    </recommendedName>
</protein>
<evidence type="ECO:0000256" key="1">
    <source>
        <dbReference type="SAM" id="Phobius"/>
    </source>
</evidence>
<evidence type="ECO:0000313" key="3">
    <source>
        <dbReference type="Proteomes" id="UP000187439"/>
    </source>
</evidence>
<evidence type="ECO:0008006" key="4">
    <source>
        <dbReference type="Google" id="ProtNLM"/>
    </source>
</evidence>
<feature type="transmembrane region" description="Helical" evidence="1">
    <location>
        <begin position="35"/>
        <end position="55"/>
    </location>
</feature>
<dbReference type="Proteomes" id="UP000187439">
    <property type="component" value="Unassembled WGS sequence"/>
</dbReference>
<reference evidence="2 3" key="1">
    <citation type="submission" date="2016-10" db="EMBL/GenBank/DDBJ databases">
        <title>Paenibacillus species isolates.</title>
        <authorList>
            <person name="Beno S.M."/>
        </authorList>
    </citation>
    <scope>NUCLEOTIDE SEQUENCE [LARGE SCALE GENOMIC DNA]</scope>
    <source>
        <strain evidence="2 3">FSL H7-0710</strain>
    </source>
</reference>